<dbReference type="EMBL" id="PQXF01000004">
    <property type="protein sequence ID" value="PXF61656.1"/>
    <property type="molecule type" value="Genomic_DNA"/>
</dbReference>
<sequence>MTRNPANKPDTTTTLDLTKKKIVELPFSENTKKDILKSFHLRLSTFSNEILFYNEPFTPVSITGTDCELNCKHCEKHYLKHMIDGSCGRLRTAAESLARGGRKGILLSGGSRLDGSVPTYEFSDEIRQIKDRARLRISAHTGIVNQEQAKSLAAWLDMALVDCIGSNRTISEILGLPNTVSDYEDTLKYLTEAKIPIAPHIIVGLGSGALDGELRALEIVRRYDPAAVVIVVFIPTRGTGSADTPYPALEDVSAVIAKARQIFPQTPLSLSCVRPGGRYRSRLDRCAILSGIDRIAVPSRSAYRLCGEIGLVIREVGGMCCSYSEWSRGMRA</sequence>
<dbReference type="Proteomes" id="UP000248329">
    <property type="component" value="Unassembled WGS sequence"/>
</dbReference>
<accession>A0AC61L5G8</accession>
<name>A0AC61L5G8_9EURY</name>
<comment type="caution">
    <text evidence="1">The sequence shown here is derived from an EMBL/GenBank/DDBJ whole genome shotgun (WGS) entry which is preliminary data.</text>
</comment>
<evidence type="ECO:0000313" key="2">
    <source>
        <dbReference type="Proteomes" id="UP000248329"/>
    </source>
</evidence>
<gene>
    <name evidence="1" type="ORF">C4B59_03665</name>
</gene>
<proteinExistence type="predicted"/>
<reference evidence="1" key="1">
    <citation type="submission" date="2018-01" db="EMBL/GenBank/DDBJ databases">
        <authorList>
            <person name="Krukenberg V."/>
        </authorList>
    </citation>
    <scope>NUCLEOTIDE SEQUENCE</scope>
    <source>
        <strain evidence="1">E20ANME2</strain>
    </source>
</reference>
<evidence type="ECO:0000313" key="1">
    <source>
        <dbReference type="EMBL" id="PXF61656.1"/>
    </source>
</evidence>
<protein>
    <submittedName>
        <fullName evidence="1">Radical SAM protein</fullName>
    </submittedName>
</protein>
<organism evidence="1 2">
    <name type="scientific">Candidatus Methanogaster sp</name>
    <dbReference type="NCBI Taxonomy" id="3386292"/>
    <lineage>
        <taxon>Archaea</taxon>
        <taxon>Methanobacteriati</taxon>
        <taxon>Methanobacteriota</taxon>
        <taxon>Stenosarchaea group</taxon>
        <taxon>Methanomicrobia</taxon>
        <taxon>Methanosarcinales</taxon>
        <taxon>ANME-2 cluster</taxon>
        <taxon>Candidatus Methanogasteraceae</taxon>
        <taxon>Candidatus Methanogaster</taxon>
    </lineage>
</organism>